<reference evidence="1 2" key="1">
    <citation type="submission" date="2020-03" db="EMBL/GenBank/DDBJ databases">
        <title>Whole genome shotgun sequence of Phytohabitans rumicis NBRC 108638.</title>
        <authorList>
            <person name="Komaki H."/>
            <person name="Tamura T."/>
        </authorList>
    </citation>
    <scope>NUCLEOTIDE SEQUENCE [LARGE SCALE GENOMIC DNA]</scope>
    <source>
        <strain evidence="1 2">NBRC 108638</strain>
    </source>
</reference>
<comment type="caution">
    <text evidence="1">The sequence shown here is derived from an EMBL/GenBank/DDBJ whole genome shotgun (WGS) entry which is preliminary data.</text>
</comment>
<accession>A0A6V8KV10</accession>
<reference evidence="1 2" key="2">
    <citation type="submission" date="2020-03" db="EMBL/GenBank/DDBJ databases">
        <authorList>
            <person name="Ichikawa N."/>
            <person name="Kimura A."/>
            <person name="Kitahashi Y."/>
            <person name="Uohara A."/>
        </authorList>
    </citation>
    <scope>NUCLEOTIDE SEQUENCE [LARGE SCALE GENOMIC DNA]</scope>
    <source>
        <strain evidence="1 2">NBRC 108638</strain>
    </source>
</reference>
<keyword evidence="2" id="KW-1185">Reference proteome</keyword>
<dbReference type="EMBL" id="BLPG01000001">
    <property type="protein sequence ID" value="GFJ86558.1"/>
    <property type="molecule type" value="Genomic_DNA"/>
</dbReference>
<dbReference type="AlphaFoldDB" id="A0A6V8KV10"/>
<proteinExistence type="predicted"/>
<evidence type="ECO:0008006" key="3">
    <source>
        <dbReference type="Google" id="ProtNLM"/>
    </source>
</evidence>
<dbReference type="Proteomes" id="UP000482960">
    <property type="component" value="Unassembled WGS sequence"/>
</dbReference>
<organism evidence="1 2">
    <name type="scientific">Phytohabitans rumicis</name>
    <dbReference type="NCBI Taxonomy" id="1076125"/>
    <lineage>
        <taxon>Bacteria</taxon>
        <taxon>Bacillati</taxon>
        <taxon>Actinomycetota</taxon>
        <taxon>Actinomycetes</taxon>
        <taxon>Micromonosporales</taxon>
        <taxon>Micromonosporaceae</taxon>
    </lineage>
</organism>
<name>A0A6V8KV10_9ACTN</name>
<evidence type="ECO:0000313" key="1">
    <source>
        <dbReference type="EMBL" id="GFJ86558.1"/>
    </source>
</evidence>
<evidence type="ECO:0000313" key="2">
    <source>
        <dbReference type="Proteomes" id="UP000482960"/>
    </source>
</evidence>
<sequence>MGIACLLSAAAAVVVPGAAEGTTVLKEPVMGLLDRAKPATGAYAAVVDRFVIRVDWSEVQPDQQPGTDHGGALVTTTIDQDLAAATAAGMKVRLRVVGGINAPEWAKTLGGATPIPWYAPPGTQVGTIGRFWTSQYGTAYQNLQDRLAALYDDDPRVLDVAIARCTTEFAEPYIRQTGQLDLNQPGLEAAGYTSAADDLCHYEEIDAHDVWEQTRSYLAFNPYQRINSTAWTSSVDLPFTKQMIDYCRTALGQRCVLGNNSLVPDRPNSYYQMYAYIAAKGGPIAYQTATPDKVCGDPTTCATAIWNETLDMALTYGANAVELPGTIQGYTSWPIAEVPPDHGLEYYDDALEAVVIP</sequence>
<gene>
    <name evidence="1" type="ORF">Prum_002000</name>
</gene>
<protein>
    <recommendedName>
        <fullName evidence="3">Glycoside hydrolase family 42 N-terminal domain-containing protein</fullName>
    </recommendedName>
</protein>